<sequence>MDRPISEWPHVVTERGIELVPCAPHDVLTHLGDKWTILVISLMALAPGNRLRFSQIKNGIHGISQRMLTLTLRHLERNGLVTRHYFPEVPPRVEYELSDLGRGMLPPLDVFSSWIRENWPAIEQARKAFDEKTPARE</sequence>
<dbReference type="Proteomes" id="UP000708298">
    <property type="component" value="Unassembled WGS sequence"/>
</dbReference>
<dbReference type="PANTHER" id="PTHR33204">
    <property type="entry name" value="TRANSCRIPTIONAL REGULATOR, MARR FAMILY"/>
    <property type="match status" value="1"/>
</dbReference>
<evidence type="ECO:0000256" key="2">
    <source>
        <dbReference type="ARBA" id="ARBA00023125"/>
    </source>
</evidence>
<keyword evidence="3" id="KW-0804">Transcription</keyword>
<evidence type="ECO:0000256" key="3">
    <source>
        <dbReference type="ARBA" id="ARBA00023163"/>
    </source>
</evidence>
<feature type="domain" description="HTH hxlR-type" evidence="4">
    <location>
        <begin position="22"/>
        <end position="123"/>
    </location>
</feature>
<dbReference type="Pfam" id="PF01638">
    <property type="entry name" value="HxlR"/>
    <property type="match status" value="1"/>
</dbReference>
<keyword evidence="2" id="KW-0238">DNA-binding</keyword>
<proteinExistence type="predicted"/>
<evidence type="ECO:0000259" key="4">
    <source>
        <dbReference type="PROSITE" id="PS51118"/>
    </source>
</evidence>
<dbReference type="EMBL" id="JAESVB010000001">
    <property type="protein sequence ID" value="MCB8874247.1"/>
    <property type="molecule type" value="Genomic_DNA"/>
</dbReference>
<keyword evidence="1" id="KW-0805">Transcription regulation</keyword>
<reference evidence="5" key="2">
    <citation type="submission" date="2021-01" db="EMBL/GenBank/DDBJ databases">
        <authorList>
            <person name="Mieszkin S."/>
            <person name="Pouder E."/>
            <person name="Alain K."/>
        </authorList>
    </citation>
    <scope>NUCLEOTIDE SEQUENCE</scope>
    <source>
        <strain evidence="5">HW T2.11</strain>
    </source>
</reference>
<dbReference type="InterPro" id="IPR036388">
    <property type="entry name" value="WH-like_DNA-bd_sf"/>
</dbReference>
<evidence type="ECO:0000313" key="5">
    <source>
        <dbReference type="EMBL" id="MCB8874247.1"/>
    </source>
</evidence>
<evidence type="ECO:0000313" key="6">
    <source>
        <dbReference type="Proteomes" id="UP000708298"/>
    </source>
</evidence>
<reference evidence="5" key="1">
    <citation type="journal article" date="2021" name="Microorganisms">
        <title>Acidisoma silvae sp. nov. and Acidisomacellulosilytica sp. nov., Two Acidophilic Bacteria Isolated from Decaying Wood, Hydrolyzing Cellulose and Producing Poly-3-hydroxybutyrate.</title>
        <authorList>
            <person name="Mieszkin S."/>
            <person name="Pouder E."/>
            <person name="Uroz S."/>
            <person name="Simon-Colin C."/>
            <person name="Alain K."/>
        </authorList>
    </citation>
    <scope>NUCLEOTIDE SEQUENCE</scope>
    <source>
        <strain evidence="5">HW T2.11</strain>
    </source>
</reference>
<evidence type="ECO:0000256" key="1">
    <source>
        <dbReference type="ARBA" id="ARBA00023015"/>
    </source>
</evidence>
<comment type="caution">
    <text evidence="5">The sequence shown here is derived from an EMBL/GenBank/DDBJ whole genome shotgun (WGS) entry which is preliminary data.</text>
</comment>
<accession>A0A964DXN9</accession>
<dbReference type="PROSITE" id="PS51118">
    <property type="entry name" value="HTH_HXLR"/>
    <property type="match status" value="1"/>
</dbReference>
<keyword evidence="6" id="KW-1185">Reference proteome</keyword>
<dbReference type="Gene3D" id="1.10.10.10">
    <property type="entry name" value="Winged helix-like DNA-binding domain superfamily/Winged helix DNA-binding domain"/>
    <property type="match status" value="1"/>
</dbReference>
<dbReference type="InterPro" id="IPR002577">
    <property type="entry name" value="HTH_HxlR"/>
</dbReference>
<dbReference type="InterPro" id="IPR036390">
    <property type="entry name" value="WH_DNA-bd_sf"/>
</dbReference>
<dbReference type="AlphaFoldDB" id="A0A964DXN9"/>
<name>A0A964DXN9_9PROT</name>
<dbReference type="PANTHER" id="PTHR33204:SF39">
    <property type="entry name" value="TRANSCRIPTIONAL REGULATORY PROTEIN"/>
    <property type="match status" value="1"/>
</dbReference>
<organism evidence="5 6">
    <name type="scientific">Acidisoma silvae</name>
    <dbReference type="NCBI Taxonomy" id="2802396"/>
    <lineage>
        <taxon>Bacteria</taxon>
        <taxon>Pseudomonadati</taxon>
        <taxon>Pseudomonadota</taxon>
        <taxon>Alphaproteobacteria</taxon>
        <taxon>Acetobacterales</taxon>
        <taxon>Acidocellaceae</taxon>
        <taxon>Acidisoma</taxon>
    </lineage>
</organism>
<gene>
    <name evidence="5" type="ORF">ASILVAE211_03555</name>
</gene>
<dbReference type="SUPFAM" id="SSF46785">
    <property type="entry name" value="Winged helix' DNA-binding domain"/>
    <property type="match status" value="1"/>
</dbReference>
<dbReference type="GO" id="GO:0003677">
    <property type="term" value="F:DNA binding"/>
    <property type="evidence" value="ECO:0007669"/>
    <property type="project" value="UniProtKB-KW"/>
</dbReference>
<protein>
    <submittedName>
        <fullName evidence="5">Helix-turn-helix transcriptional regulator</fullName>
    </submittedName>
</protein>